<evidence type="ECO:0000313" key="1">
    <source>
        <dbReference type="EMBL" id="MBB4144618.1"/>
    </source>
</evidence>
<sequence length="115" mass="12676">MSVDHFDGALVRQLVASCDLQDAAHIPKALFSYISSVLSSREPNVYLIDLLPSLSAAVQAFLTGIGAFNRSPMPELEVARRRGRLLECLDAFMDEARLSQQSMAFMEALRASDRS</sequence>
<protein>
    <submittedName>
        <fullName evidence="1">Uncharacterized protein</fullName>
    </submittedName>
</protein>
<evidence type="ECO:0000313" key="2">
    <source>
        <dbReference type="Proteomes" id="UP000519897"/>
    </source>
</evidence>
<keyword evidence="2" id="KW-1185">Reference proteome</keyword>
<dbReference type="EMBL" id="JACIEC010000004">
    <property type="protein sequence ID" value="MBB4144618.1"/>
    <property type="molecule type" value="Genomic_DNA"/>
</dbReference>
<organism evidence="1 2">
    <name type="scientific">Rhizobium rhizoryzae</name>
    <dbReference type="NCBI Taxonomy" id="451876"/>
    <lineage>
        <taxon>Bacteria</taxon>
        <taxon>Pseudomonadati</taxon>
        <taxon>Pseudomonadota</taxon>
        <taxon>Alphaproteobacteria</taxon>
        <taxon>Hyphomicrobiales</taxon>
        <taxon>Rhizobiaceae</taxon>
        <taxon>Rhizobium/Agrobacterium group</taxon>
        <taxon>Rhizobium</taxon>
    </lineage>
</organism>
<proteinExistence type="predicted"/>
<gene>
    <name evidence="1" type="ORF">GGQ72_003175</name>
</gene>
<comment type="caution">
    <text evidence="1">The sequence shown here is derived from an EMBL/GenBank/DDBJ whole genome shotgun (WGS) entry which is preliminary data.</text>
</comment>
<dbReference type="AlphaFoldDB" id="A0A7W6LHR1"/>
<name>A0A7W6LHR1_9HYPH</name>
<dbReference type="Proteomes" id="UP000519897">
    <property type="component" value="Unassembled WGS sequence"/>
</dbReference>
<accession>A0A7W6LHR1</accession>
<reference evidence="1 2" key="1">
    <citation type="submission" date="2020-08" db="EMBL/GenBank/DDBJ databases">
        <title>Genomic Encyclopedia of Type Strains, Phase IV (KMG-IV): sequencing the most valuable type-strain genomes for metagenomic binning, comparative biology and taxonomic classification.</title>
        <authorList>
            <person name="Goeker M."/>
        </authorList>
    </citation>
    <scope>NUCLEOTIDE SEQUENCE [LARGE SCALE GENOMIC DNA]</scope>
    <source>
        <strain evidence="1 2">DSM 29514</strain>
    </source>
</reference>
<dbReference type="RefSeq" id="WP_062556056.1">
    <property type="nucleotide sequence ID" value="NZ_CP049250.1"/>
</dbReference>